<evidence type="ECO:0000256" key="5">
    <source>
        <dbReference type="ARBA" id="ARBA00022989"/>
    </source>
</evidence>
<dbReference type="GO" id="GO:0042121">
    <property type="term" value="P:alginic acid biosynthetic process"/>
    <property type="evidence" value="ECO:0007669"/>
    <property type="project" value="InterPro"/>
</dbReference>
<dbReference type="Proteomes" id="UP000290889">
    <property type="component" value="Chromosome"/>
</dbReference>
<evidence type="ECO:0000256" key="8">
    <source>
        <dbReference type="SAM" id="Phobius"/>
    </source>
</evidence>
<feature type="transmembrane region" description="Helical" evidence="8">
    <location>
        <begin position="372"/>
        <end position="390"/>
    </location>
</feature>
<keyword evidence="6 7" id="KW-0472">Membrane</keyword>
<feature type="transmembrane region" description="Helical" evidence="8">
    <location>
        <begin position="410"/>
        <end position="435"/>
    </location>
</feature>
<sequence length="482" mass="56090">MNFNSFEFIPFLIIMVFGSYLIPFRYRWLWLLLGSYYFYMEHEPLLVLLLITSTLVDYFCALRMVSVKEKYKKSLLFLSIGVNVGMLFFFKYASFFETSFGSVLRFFNLEVTGEVQKGGYNLGQLLLPIGISFYTFQTMSYTIDVYRGKIKPEKHLGYFALFVSFFPQLVAGPIERAGNLLPQFRKQIIPKIPQIKRGLIMIAWGFFLKVVVADRLGIYVDEVYTDPELYKGLPLIIAAGFFALQLYYDFSAYTSIAIGTARLMGYDLMQNFNKPLFATSSADFWNRWHISFMQWLRDYLFVPMGGLIVRRPVLIRNVLIIFFIVGLWHGANWTFVIWGLLSALLLILETGTSRWRKRLFRRLGISRELQAMGGWAVTMTYLCGSLIFFRSPSVEIAFVYIKNLTRIQNLHINILGNYFELGLSLVLILLVQAIHYAKGNDRIYELVENKSQLRKMAIYGTYILAIALFAINRQHSFIYFQF</sequence>
<keyword evidence="10" id="KW-1185">Reference proteome</keyword>
<evidence type="ECO:0000256" key="7">
    <source>
        <dbReference type="PIRNR" id="PIRNR016636"/>
    </source>
</evidence>
<dbReference type="InterPro" id="IPR004299">
    <property type="entry name" value="MBOAT_fam"/>
</dbReference>
<feature type="transmembrane region" description="Helical" evidence="8">
    <location>
        <begin position="156"/>
        <end position="174"/>
    </location>
</feature>
<name>A0A411E838_9FLAO</name>
<dbReference type="PANTHER" id="PTHR13285:SF18">
    <property type="entry name" value="PROTEIN-CYSTEINE N-PALMITOYLTRANSFERASE RASP"/>
    <property type="match status" value="1"/>
</dbReference>
<dbReference type="InterPro" id="IPR024194">
    <property type="entry name" value="Ac/AlaTfrase_AlgI/DltB"/>
</dbReference>
<dbReference type="GO" id="GO:0016746">
    <property type="term" value="F:acyltransferase activity"/>
    <property type="evidence" value="ECO:0007669"/>
    <property type="project" value="UniProtKB-KW"/>
</dbReference>
<feature type="transmembrane region" description="Helical" evidence="8">
    <location>
        <begin position="456"/>
        <end position="472"/>
    </location>
</feature>
<keyword evidence="3 7" id="KW-1003">Cell membrane</keyword>
<evidence type="ECO:0000256" key="4">
    <source>
        <dbReference type="ARBA" id="ARBA00022692"/>
    </source>
</evidence>
<dbReference type="RefSeq" id="WP_129603282.1">
    <property type="nucleotide sequence ID" value="NZ_CP035544.1"/>
</dbReference>
<dbReference type="PANTHER" id="PTHR13285">
    <property type="entry name" value="ACYLTRANSFERASE"/>
    <property type="match status" value="1"/>
</dbReference>
<protein>
    <submittedName>
        <fullName evidence="9">MBOAT family protein</fullName>
    </submittedName>
</protein>
<evidence type="ECO:0000313" key="10">
    <source>
        <dbReference type="Proteomes" id="UP000290889"/>
    </source>
</evidence>
<evidence type="ECO:0000256" key="3">
    <source>
        <dbReference type="ARBA" id="ARBA00022475"/>
    </source>
</evidence>
<dbReference type="PIRSF" id="PIRSF016636">
    <property type="entry name" value="AlgI_DltB"/>
    <property type="match status" value="1"/>
</dbReference>
<dbReference type="InterPro" id="IPR028362">
    <property type="entry name" value="AlgI"/>
</dbReference>
<proteinExistence type="inferred from homology"/>
<evidence type="ECO:0000256" key="2">
    <source>
        <dbReference type="ARBA" id="ARBA00010323"/>
    </source>
</evidence>
<feature type="transmembrane region" description="Helical" evidence="8">
    <location>
        <begin position="44"/>
        <end position="62"/>
    </location>
</feature>
<comment type="similarity">
    <text evidence="2 7">Belongs to the membrane-bound acyltransferase family.</text>
</comment>
<keyword evidence="7" id="KW-0808">Transferase</keyword>
<feature type="transmembrane region" description="Helical" evidence="8">
    <location>
        <begin position="74"/>
        <end position="93"/>
    </location>
</feature>
<keyword evidence="7" id="KW-0012">Acyltransferase</keyword>
<dbReference type="EMBL" id="CP035544">
    <property type="protein sequence ID" value="QBA63876.1"/>
    <property type="molecule type" value="Genomic_DNA"/>
</dbReference>
<evidence type="ECO:0000256" key="1">
    <source>
        <dbReference type="ARBA" id="ARBA00004651"/>
    </source>
</evidence>
<dbReference type="PIRSF" id="PIRSF500217">
    <property type="entry name" value="AlgI"/>
    <property type="match status" value="1"/>
</dbReference>
<gene>
    <name evidence="9" type="ORF">EQY75_04585</name>
</gene>
<feature type="transmembrane region" description="Helical" evidence="8">
    <location>
        <begin position="7"/>
        <end position="24"/>
    </location>
</feature>
<feature type="transmembrane region" description="Helical" evidence="8">
    <location>
        <begin position="232"/>
        <end position="248"/>
    </location>
</feature>
<dbReference type="AlphaFoldDB" id="A0A411E838"/>
<dbReference type="Pfam" id="PF03062">
    <property type="entry name" value="MBOAT"/>
    <property type="match status" value="1"/>
</dbReference>
<evidence type="ECO:0000313" key="9">
    <source>
        <dbReference type="EMBL" id="QBA63876.1"/>
    </source>
</evidence>
<dbReference type="OrthoDB" id="9805788at2"/>
<evidence type="ECO:0000256" key="6">
    <source>
        <dbReference type="ARBA" id="ARBA00023136"/>
    </source>
</evidence>
<comment type="subcellular location">
    <subcellularLocation>
        <location evidence="1">Cell membrane</location>
        <topology evidence="1">Multi-pass membrane protein</topology>
    </subcellularLocation>
</comment>
<reference evidence="9 10" key="1">
    <citation type="submission" date="2019-01" db="EMBL/GenBank/DDBJ databases">
        <title>Muriicola soli sp. nov., isolated from soil.</title>
        <authorList>
            <person name="Kang H.J."/>
            <person name="Kim S.B."/>
        </authorList>
    </citation>
    <scope>NUCLEOTIDE SEQUENCE [LARGE SCALE GENOMIC DNA]</scope>
    <source>
        <strain evidence="9 10">MMS17-SY002</strain>
    </source>
</reference>
<keyword evidence="4 8" id="KW-0812">Transmembrane</keyword>
<organism evidence="9 10">
    <name type="scientific">Muriicola soli</name>
    <dbReference type="NCBI Taxonomy" id="2507538"/>
    <lineage>
        <taxon>Bacteria</taxon>
        <taxon>Pseudomonadati</taxon>
        <taxon>Bacteroidota</taxon>
        <taxon>Flavobacteriia</taxon>
        <taxon>Flavobacteriales</taxon>
        <taxon>Flavobacteriaceae</taxon>
        <taxon>Muriicola</taxon>
    </lineage>
</organism>
<keyword evidence="5 8" id="KW-1133">Transmembrane helix</keyword>
<feature type="transmembrane region" description="Helical" evidence="8">
    <location>
        <begin position="313"/>
        <end position="329"/>
    </location>
</feature>
<feature type="transmembrane region" description="Helical" evidence="8">
    <location>
        <begin position="195"/>
        <end position="212"/>
    </location>
</feature>
<dbReference type="GO" id="GO:0005886">
    <property type="term" value="C:plasma membrane"/>
    <property type="evidence" value="ECO:0007669"/>
    <property type="project" value="UniProtKB-SubCell"/>
</dbReference>
<dbReference type="InterPro" id="IPR051085">
    <property type="entry name" value="MB_O-acyltransferase"/>
</dbReference>
<dbReference type="KEGG" id="mur:EQY75_04585"/>
<accession>A0A411E838</accession>